<proteinExistence type="predicted"/>
<reference evidence="1 2" key="1">
    <citation type="submission" date="2018-01" db="EMBL/GenBank/DDBJ databases">
        <title>Genome characterization of the sugarcane-associated fungus Trichoderma ghanense CCMA-1212 and their application in lignocelulose bioconversion.</title>
        <authorList>
            <person name="Steindorff A.S."/>
            <person name="Mendes T.D."/>
            <person name="Vilela E.S.D."/>
            <person name="Rodrigues D.S."/>
            <person name="Formighieri E.F."/>
            <person name="Melo I.S."/>
            <person name="Favaro L.C.L."/>
        </authorList>
    </citation>
    <scope>NUCLEOTIDE SEQUENCE [LARGE SCALE GENOMIC DNA]</scope>
    <source>
        <strain evidence="1 2">CCMA-1212</strain>
    </source>
</reference>
<keyword evidence="2" id="KW-1185">Reference proteome</keyword>
<accession>A0ABY2HF25</accession>
<gene>
    <name evidence="1" type="ORF">CCMA1212_000840</name>
</gene>
<comment type="caution">
    <text evidence="1">The sequence shown here is derived from an EMBL/GenBank/DDBJ whole genome shotgun (WGS) entry which is preliminary data.</text>
</comment>
<dbReference type="EMBL" id="PPTA01000001">
    <property type="protein sequence ID" value="TFB06984.1"/>
    <property type="molecule type" value="Genomic_DNA"/>
</dbReference>
<organism evidence="1 2">
    <name type="scientific">Trichoderma ghanense</name>
    <dbReference type="NCBI Taxonomy" id="65468"/>
    <lineage>
        <taxon>Eukaryota</taxon>
        <taxon>Fungi</taxon>
        <taxon>Dikarya</taxon>
        <taxon>Ascomycota</taxon>
        <taxon>Pezizomycotina</taxon>
        <taxon>Sordariomycetes</taxon>
        <taxon>Hypocreomycetidae</taxon>
        <taxon>Hypocreales</taxon>
        <taxon>Hypocreaceae</taxon>
        <taxon>Trichoderma</taxon>
    </lineage>
</organism>
<dbReference type="GeneID" id="300572743"/>
<dbReference type="RefSeq" id="XP_073563185.1">
    <property type="nucleotide sequence ID" value="XM_073698293.1"/>
</dbReference>
<dbReference type="Proteomes" id="UP001642720">
    <property type="component" value="Unassembled WGS sequence"/>
</dbReference>
<evidence type="ECO:0000313" key="1">
    <source>
        <dbReference type="EMBL" id="TFB06984.1"/>
    </source>
</evidence>
<protein>
    <submittedName>
        <fullName evidence="1">Uncharacterized protein</fullName>
    </submittedName>
</protein>
<sequence>MSPSRRRVLSGLRPSKPEHLSRLLHVLELLGPPFRQPGRDGSQIGPPASERRLPGLDLVSGGLDLVAQLIGGGQDLVRLVLRGLRASDGLVPGVLAWPGALQEIVDLRLERVALEHDLQVLHAAVVDLVPGVYGAQERTALGVVRAVADVAFHVGGQLGGFSPKEIL</sequence>
<name>A0ABY2HF25_9HYPO</name>
<evidence type="ECO:0000313" key="2">
    <source>
        <dbReference type="Proteomes" id="UP001642720"/>
    </source>
</evidence>